<evidence type="ECO:0000256" key="5">
    <source>
        <dbReference type="ARBA" id="ARBA00022490"/>
    </source>
</evidence>
<dbReference type="NCBIfam" id="TIGR02135">
    <property type="entry name" value="phoU_full"/>
    <property type="match status" value="1"/>
</dbReference>
<dbReference type="GO" id="GO:0005737">
    <property type="term" value="C:cytoplasm"/>
    <property type="evidence" value="ECO:0007669"/>
    <property type="project" value="UniProtKB-SubCell"/>
</dbReference>
<evidence type="ECO:0000256" key="3">
    <source>
        <dbReference type="ARBA" id="ARBA00011738"/>
    </source>
</evidence>
<feature type="domain" description="PhoU" evidence="8">
    <location>
        <begin position="122"/>
        <end position="204"/>
    </location>
</feature>
<dbReference type="PIRSF" id="PIRSF003107">
    <property type="entry name" value="PhoU"/>
    <property type="match status" value="1"/>
</dbReference>
<evidence type="ECO:0000313" key="10">
    <source>
        <dbReference type="Proteomes" id="UP000605144"/>
    </source>
</evidence>
<reference evidence="9" key="1">
    <citation type="journal article" date="2020" name="ISME J.">
        <title>Gammaproteobacteria mediating utilization of methyl-, sulfur- and petroleum organic compounds in deep ocean hydrothermal plumes.</title>
        <authorList>
            <person name="Zhou Z."/>
            <person name="Liu Y."/>
            <person name="Pan J."/>
            <person name="Cron B.R."/>
            <person name="Toner B.M."/>
            <person name="Anantharaman K."/>
            <person name="Breier J.A."/>
            <person name="Dick G.J."/>
            <person name="Li M."/>
        </authorList>
    </citation>
    <scope>NUCLEOTIDE SEQUENCE</scope>
    <source>
        <strain evidence="9">SZUA-1385</strain>
    </source>
</reference>
<comment type="subcellular location">
    <subcellularLocation>
        <location evidence="1 7">Cytoplasm</location>
    </subcellularLocation>
</comment>
<dbReference type="InterPro" id="IPR038078">
    <property type="entry name" value="PhoU-like_sf"/>
</dbReference>
<comment type="subunit">
    <text evidence="3 7">Homodimer.</text>
</comment>
<comment type="function">
    <text evidence="7">Plays a role in the regulation of phosphate uptake.</text>
</comment>
<gene>
    <name evidence="9" type="primary">phoU</name>
    <name evidence="9" type="ORF">EYG76_02795</name>
</gene>
<accession>A0A833DRK0</accession>
<dbReference type="PANTHER" id="PTHR42930">
    <property type="entry name" value="PHOSPHATE-SPECIFIC TRANSPORT SYSTEM ACCESSORY PROTEIN PHOU"/>
    <property type="match status" value="1"/>
</dbReference>
<organism evidence="9 10">
    <name type="scientific">Methanothermococcus okinawensis</name>
    <dbReference type="NCBI Taxonomy" id="155863"/>
    <lineage>
        <taxon>Archaea</taxon>
        <taxon>Methanobacteriati</taxon>
        <taxon>Methanobacteriota</taxon>
        <taxon>Methanomada group</taxon>
        <taxon>Methanococci</taxon>
        <taxon>Methanococcales</taxon>
        <taxon>Methanococcaceae</taxon>
        <taxon>Methanothermococcus</taxon>
    </lineage>
</organism>
<sequence length="234" mass="27396">MSKEVFYSKLTNVENDVVKMGDICIESIKKSVDAFLNYDMALAKQVRMEDDIIDLKEMEIEEKCVKLIALHQPVATDLRTILTIIKIISKLEKIGDCSSKIAGITLNSKLNIKRENEIIYVMVERLDKMLSDAMLSFRNRDEKLAREVYSQDKKIDRLYEQLYREMISYIIEDPRDTTMATETIFMAKYLERAGDLISSIGDRVVYMITGERIKEEEFERKYNVEKIKYIKIDN</sequence>
<comment type="similarity">
    <text evidence="2 7">Belongs to the PhoU family.</text>
</comment>
<evidence type="ECO:0000256" key="4">
    <source>
        <dbReference type="ARBA" id="ARBA00022448"/>
    </source>
</evidence>
<keyword evidence="6 7" id="KW-0592">Phosphate transport</keyword>
<feature type="domain" description="PhoU" evidence="8">
    <location>
        <begin position="18"/>
        <end position="103"/>
    </location>
</feature>
<dbReference type="Pfam" id="PF01895">
    <property type="entry name" value="PhoU"/>
    <property type="match status" value="2"/>
</dbReference>
<dbReference type="FunFam" id="1.20.58.220:FF:000004">
    <property type="entry name" value="Phosphate-specific transport system accessory protein PhoU"/>
    <property type="match status" value="1"/>
</dbReference>
<dbReference type="PANTHER" id="PTHR42930:SF3">
    <property type="entry name" value="PHOSPHATE-SPECIFIC TRANSPORT SYSTEM ACCESSORY PROTEIN PHOU"/>
    <property type="match status" value="1"/>
</dbReference>
<dbReference type="GO" id="GO:0045936">
    <property type="term" value="P:negative regulation of phosphate metabolic process"/>
    <property type="evidence" value="ECO:0007669"/>
    <property type="project" value="InterPro"/>
</dbReference>
<dbReference type="AlphaFoldDB" id="A0A833DRK0"/>
<evidence type="ECO:0000256" key="2">
    <source>
        <dbReference type="ARBA" id="ARBA00008107"/>
    </source>
</evidence>
<name>A0A833DRK0_9EURY</name>
<dbReference type="Proteomes" id="UP000605144">
    <property type="component" value="Unassembled WGS sequence"/>
</dbReference>
<dbReference type="SUPFAM" id="SSF109755">
    <property type="entry name" value="PhoU-like"/>
    <property type="match status" value="1"/>
</dbReference>
<dbReference type="Gene3D" id="1.20.58.220">
    <property type="entry name" value="Phosphate transport system protein phou homolog 2, domain 2"/>
    <property type="match status" value="2"/>
</dbReference>
<dbReference type="InterPro" id="IPR028366">
    <property type="entry name" value="PhoU"/>
</dbReference>
<dbReference type="InterPro" id="IPR026022">
    <property type="entry name" value="PhoU_dom"/>
</dbReference>
<comment type="caution">
    <text evidence="9">The sequence shown here is derived from an EMBL/GenBank/DDBJ whole genome shotgun (WGS) entry which is preliminary data.</text>
</comment>
<evidence type="ECO:0000313" key="9">
    <source>
        <dbReference type="EMBL" id="HIP17216.1"/>
    </source>
</evidence>
<dbReference type="EMBL" id="DQSV01000053">
    <property type="protein sequence ID" value="HIP17216.1"/>
    <property type="molecule type" value="Genomic_DNA"/>
</dbReference>
<evidence type="ECO:0000259" key="8">
    <source>
        <dbReference type="Pfam" id="PF01895"/>
    </source>
</evidence>
<protein>
    <recommendedName>
        <fullName evidence="7">Phosphate-specific transport system accessory protein PhoU</fullName>
    </recommendedName>
</protein>
<evidence type="ECO:0000256" key="1">
    <source>
        <dbReference type="ARBA" id="ARBA00004496"/>
    </source>
</evidence>
<evidence type="ECO:0000256" key="7">
    <source>
        <dbReference type="PIRNR" id="PIRNR003107"/>
    </source>
</evidence>
<dbReference type="GO" id="GO:0006817">
    <property type="term" value="P:phosphate ion transport"/>
    <property type="evidence" value="ECO:0007669"/>
    <property type="project" value="UniProtKB-KW"/>
</dbReference>
<proteinExistence type="inferred from homology"/>
<keyword evidence="4 7" id="KW-0813">Transport</keyword>
<keyword evidence="5 7" id="KW-0963">Cytoplasm</keyword>
<dbReference type="GO" id="GO:0030643">
    <property type="term" value="P:intracellular phosphate ion homeostasis"/>
    <property type="evidence" value="ECO:0007669"/>
    <property type="project" value="InterPro"/>
</dbReference>
<evidence type="ECO:0000256" key="6">
    <source>
        <dbReference type="ARBA" id="ARBA00022592"/>
    </source>
</evidence>